<dbReference type="Pfam" id="PF13302">
    <property type="entry name" value="Acetyltransf_3"/>
    <property type="match status" value="1"/>
</dbReference>
<dbReference type="InterPro" id="IPR051531">
    <property type="entry name" value="N-acetyltransferase"/>
</dbReference>
<proteinExistence type="predicted"/>
<keyword evidence="2" id="KW-0808">Transferase</keyword>
<dbReference type="Gene3D" id="3.40.630.30">
    <property type="match status" value="1"/>
</dbReference>
<dbReference type="PANTHER" id="PTHR43792">
    <property type="entry name" value="GNAT FAMILY, PUTATIVE (AFU_ORTHOLOGUE AFUA_3G00765)-RELATED-RELATED"/>
    <property type="match status" value="1"/>
</dbReference>
<dbReference type="PROSITE" id="PS51186">
    <property type="entry name" value="GNAT"/>
    <property type="match status" value="1"/>
</dbReference>
<name>A0A4R2NJN3_RHOAD</name>
<dbReference type="InterPro" id="IPR016181">
    <property type="entry name" value="Acyl_CoA_acyltransferase"/>
</dbReference>
<dbReference type="OrthoDB" id="6293260at2"/>
<evidence type="ECO:0000313" key="2">
    <source>
        <dbReference type="EMBL" id="TCP21445.1"/>
    </source>
</evidence>
<feature type="domain" description="N-acetyltransferase" evidence="1">
    <location>
        <begin position="14"/>
        <end position="169"/>
    </location>
</feature>
<organism evidence="2 3">
    <name type="scientific">Rhodovulum adriaticum</name>
    <name type="common">Rhodopseudomonas adriatica</name>
    <dbReference type="NCBI Taxonomy" id="35804"/>
    <lineage>
        <taxon>Bacteria</taxon>
        <taxon>Pseudomonadati</taxon>
        <taxon>Pseudomonadota</taxon>
        <taxon>Alphaproteobacteria</taxon>
        <taxon>Rhodobacterales</taxon>
        <taxon>Paracoccaceae</taxon>
        <taxon>Rhodovulum</taxon>
    </lineage>
</organism>
<dbReference type="RefSeq" id="WP_132604910.1">
    <property type="nucleotide sequence ID" value="NZ_NRRP01000017.1"/>
</dbReference>
<gene>
    <name evidence="2" type="ORF">EV656_11198</name>
</gene>
<keyword evidence="3" id="KW-1185">Reference proteome</keyword>
<accession>A0A4R2NJN3</accession>
<dbReference type="InterPro" id="IPR000182">
    <property type="entry name" value="GNAT_dom"/>
</dbReference>
<sequence length="201" mass="22870">MPHADIPVIQTERLVLRGPAPEDYPKFESTFTSYRSRFMGGPLSEYESWMLYAAEIGHWQIHGFGMWMIHDRETDATMGMAGGWFPKGWPEREIAWMIWPAVEGRGVALEAVHAVRSWCYDHLGWDTVVSYVDPKNVSSVRLCERLGARLDPQAESIDSHDVVYRHPSPAQLRGTQLADGIAMEVRNYIDPLFKPKGVPLD</sequence>
<dbReference type="EMBL" id="SLXL01000011">
    <property type="protein sequence ID" value="TCP21445.1"/>
    <property type="molecule type" value="Genomic_DNA"/>
</dbReference>
<reference evidence="2 3" key="1">
    <citation type="submission" date="2019-03" db="EMBL/GenBank/DDBJ databases">
        <title>Genomic Encyclopedia of Type Strains, Phase IV (KMG-IV): sequencing the most valuable type-strain genomes for metagenomic binning, comparative biology and taxonomic classification.</title>
        <authorList>
            <person name="Goeker M."/>
        </authorList>
    </citation>
    <scope>NUCLEOTIDE SEQUENCE [LARGE SCALE GENOMIC DNA]</scope>
    <source>
        <strain evidence="2 3">DSM 2781</strain>
    </source>
</reference>
<protein>
    <submittedName>
        <fullName evidence="2">RimJ/RimL family protein N-acetyltransferase</fullName>
    </submittedName>
</protein>
<comment type="caution">
    <text evidence="2">The sequence shown here is derived from an EMBL/GenBank/DDBJ whole genome shotgun (WGS) entry which is preliminary data.</text>
</comment>
<dbReference type="AlphaFoldDB" id="A0A4R2NJN3"/>
<dbReference type="Proteomes" id="UP000295733">
    <property type="component" value="Unassembled WGS sequence"/>
</dbReference>
<dbReference type="GO" id="GO:0016747">
    <property type="term" value="F:acyltransferase activity, transferring groups other than amino-acyl groups"/>
    <property type="evidence" value="ECO:0007669"/>
    <property type="project" value="InterPro"/>
</dbReference>
<evidence type="ECO:0000313" key="3">
    <source>
        <dbReference type="Proteomes" id="UP000295733"/>
    </source>
</evidence>
<dbReference type="SUPFAM" id="SSF55729">
    <property type="entry name" value="Acyl-CoA N-acyltransferases (Nat)"/>
    <property type="match status" value="1"/>
</dbReference>
<evidence type="ECO:0000259" key="1">
    <source>
        <dbReference type="PROSITE" id="PS51186"/>
    </source>
</evidence>
<dbReference type="PANTHER" id="PTHR43792:SF1">
    <property type="entry name" value="N-ACETYLTRANSFERASE DOMAIN-CONTAINING PROTEIN"/>
    <property type="match status" value="1"/>
</dbReference>